<evidence type="ECO:0000256" key="4">
    <source>
        <dbReference type="PROSITE-ProRule" id="PRU00284"/>
    </source>
</evidence>
<evidence type="ECO:0000256" key="6">
    <source>
        <dbReference type="SAM" id="Phobius"/>
    </source>
</evidence>
<keyword evidence="6" id="KW-0812">Transmembrane</keyword>
<evidence type="ECO:0000256" key="1">
    <source>
        <dbReference type="ARBA" id="ARBA00004370"/>
    </source>
</evidence>
<organism evidence="9 10">
    <name type="scientific">Tritonibacter mobilis F1926</name>
    <dbReference type="NCBI Taxonomy" id="1265309"/>
    <lineage>
        <taxon>Bacteria</taxon>
        <taxon>Pseudomonadati</taxon>
        <taxon>Pseudomonadota</taxon>
        <taxon>Alphaproteobacteria</taxon>
        <taxon>Rhodobacterales</taxon>
        <taxon>Paracoccaceae</taxon>
        <taxon>Tritonibacter</taxon>
    </lineage>
</organism>
<feature type="region of interest" description="Disordered" evidence="5">
    <location>
        <begin position="663"/>
        <end position="683"/>
    </location>
</feature>
<dbReference type="PANTHER" id="PTHR43531">
    <property type="entry name" value="PROTEIN ICFG"/>
    <property type="match status" value="1"/>
</dbReference>
<feature type="domain" description="HAMP" evidence="8">
    <location>
        <begin position="561"/>
        <end position="613"/>
    </location>
</feature>
<feature type="domain" description="HAMP" evidence="8">
    <location>
        <begin position="494"/>
        <end position="547"/>
    </location>
</feature>
<keyword evidence="6" id="KW-0472">Membrane</keyword>
<feature type="compositionally biased region" description="Basic and acidic residues" evidence="5">
    <location>
        <begin position="669"/>
        <end position="682"/>
    </location>
</feature>
<name>A0A1B0ZYN2_9RHOB</name>
<evidence type="ECO:0000313" key="9">
    <source>
        <dbReference type="EMBL" id="ANP39439.1"/>
    </source>
</evidence>
<feature type="transmembrane region" description="Helical" evidence="6">
    <location>
        <begin position="474"/>
        <end position="497"/>
    </location>
</feature>
<dbReference type="EMBL" id="CP015230">
    <property type="protein sequence ID" value="ANP39439.1"/>
    <property type="molecule type" value="Genomic_DNA"/>
</dbReference>
<dbReference type="GO" id="GO:0016020">
    <property type="term" value="C:membrane"/>
    <property type="evidence" value="ECO:0007669"/>
    <property type="project" value="UniProtKB-SubCell"/>
</dbReference>
<evidence type="ECO:0000256" key="3">
    <source>
        <dbReference type="ARBA" id="ARBA00029447"/>
    </source>
</evidence>
<evidence type="ECO:0000313" key="10">
    <source>
        <dbReference type="Proteomes" id="UP000013243"/>
    </source>
</evidence>
<dbReference type="KEGG" id="rmb:K529_001560"/>
<dbReference type="GO" id="GO:0006935">
    <property type="term" value="P:chemotaxis"/>
    <property type="evidence" value="ECO:0007669"/>
    <property type="project" value="UniProtKB-KW"/>
</dbReference>
<reference evidence="9 10" key="1">
    <citation type="journal article" date="2016" name="ISME J.">
        <title>Global occurrence and heterogeneity of the Roseobacter-clade species Ruegeria mobilis.</title>
        <authorList>
            <person name="Sonnenschein E."/>
            <person name="Gram L."/>
        </authorList>
    </citation>
    <scope>NUCLEOTIDE SEQUENCE [LARGE SCALE GENOMIC DNA]</scope>
    <source>
        <strain evidence="9 10">F1926</strain>
    </source>
</reference>
<evidence type="ECO:0000256" key="2">
    <source>
        <dbReference type="ARBA" id="ARBA00022500"/>
    </source>
</evidence>
<dbReference type="AlphaFoldDB" id="A0A1B0ZYN2"/>
<dbReference type="STRING" id="1265309.K529_001560"/>
<dbReference type="GO" id="GO:0007165">
    <property type="term" value="P:signal transduction"/>
    <property type="evidence" value="ECO:0007669"/>
    <property type="project" value="UniProtKB-KW"/>
</dbReference>
<dbReference type="PROSITE" id="PS50885">
    <property type="entry name" value="HAMP"/>
    <property type="match status" value="2"/>
</dbReference>
<accession>A0A1B0ZYN2</accession>
<dbReference type="CDD" id="cd11386">
    <property type="entry name" value="MCP_signal"/>
    <property type="match status" value="1"/>
</dbReference>
<evidence type="ECO:0000256" key="5">
    <source>
        <dbReference type="SAM" id="MobiDB-lite"/>
    </source>
</evidence>
<evidence type="ECO:0000259" key="7">
    <source>
        <dbReference type="PROSITE" id="PS50111"/>
    </source>
</evidence>
<comment type="similarity">
    <text evidence="3">Belongs to the methyl-accepting chemotaxis (MCP) protein family.</text>
</comment>
<dbReference type="Pfam" id="PF00672">
    <property type="entry name" value="HAMP"/>
    <property type="match status" value="1"/>
</dbReference>
<dbReference type="SMART" id="SM00283">
    <property type="entry name" value="MA"/>
    <property type="match status" value="1"/>
</dbReference>
<dbReference type="Proteomes" id="UP000013243">
    <property type="component" value="Chromosome"/>
</dbReference>
<feature type="region of interest" description="Disordered" evidence="5">
    <location>
        <begin position="867"/>
        <end position="919"/>
    </location>
</feature>
<dbReference type="InterPro" id="IPR003660">
    <property type="entry name" value="HAMP_dom"/>
</dbReference>
<dbReference type="Gene3D" id="6.10.340.10">
    <property type="match status" value="1"/>
</dbReference>
<dbReference type="Pfam" id="PF00015">
    <property type="entry name" value="MCPsignal"/>
    <property type="match status" value="1"/>
</dbReference>
<protein>
    <submittedName>
        <fullName evidence="9">Chemotaxis protein</fullName>
    </submittedName>
</protein>
<dbReference type="SMART" id="SM00304">
    <property type="entry name" value="HAMP"/>
    <property type="match status" value="2"/>
</dbReference>
<gene>
    <name evidence="9" type="ORF">K529_001560</name>
</gene>
<keyword evidence="6" id="KW-1133">Transmembrane helix</keyword>
<keyword evidence="4" id="KW-0807">Transducer</keyword>
<dbReference type="SUPFAM" id="SSF58104">
    <property type="entry name" value="Methyl-accepting chemotaxis protein (MCP) signaling domain"/>
    <property type="match status" value="1"/>
</dbReference>
<dbReference type="PANTHER" id="PTHR43531:SF11">
    <property type="entry name" value="METHYL-ACCEPTING CHEMOTAXIS PROTEIN 3"/>
    <property type="match status" value="1"/>
</dbReference>
<dbReference type="InterPro" id="IPR051310">
    <property type="entry name" value="MCP_chemotaxis"/>
</dbReference>
<proteinExistence type="inferred from homology"/>
<evidence type="ECO:0000259" key="8">
    <source>
        <dbReference type="PROSITE" id="PS50885"/>
    </source>
</evidence>
<feature type="compositionally biased region" description="Low complexity" evidence="5">
    <location>
        <begin position="867"/>
        <end position="883"/>
    </location>
</feature>
<sequence length="919" mass="97908">MPQPKALPSMTRKGFGLLRSIRAKMGMILFVIGASFGVFAYMIHSVLSEIDRDMSELNVDNLPDLELASEISLAAAQAKDSMLALMSAEDMGAVDAAVSSADAVSQQLARLIDNLDPDMQPAFETQAAEVANALTDLAAARRVTLKSDAQIETEVANFHSINNELRDVMTELAQAASVELNKGAVNTYNAIDNSLKVLVERDFHNLELLLEARAELNLLAGTAVAFGGTKDPETLASLQELADSSDARLLEIADEIELNAPEMMDVTLIHGAIFTLQSVIAQSLFPSESLRRAAMKARADTDRFIVMAIDAQLHKLSVSAARASKENGQALRELMKNEVGFLNTLMEISQNVNSFQVAALDALTAPDAQHVKDAAFDMSSATLNLSFYEEFQDARVVDLLERISAFAAEDTGLAALRLNALNARAAADEATHTTETMVLGIADRASAFATQTLGSIRGMANEISAEVDLANRNMMVLLAVAGGVFLAALLLIQLLILRPLNRISASTEALAEGDRSPITGFERTSTEIYRIARSLSVFRDGIVEKEKMEEAAAEERAQRRAVQDKAVDALGTGLARLSEGDLTAHISDELGEGYDRLRIDFNRTLDTLNDTVGQVINTSSSIRNGASEISQASQDLSHRTESQAATLEETAAALDEMTASVTSAATGARDVERTTNEARAEAEASGEIVRNAVSAMTEIEQSSGKIAQIISVIDDIAFQTNLLALNAGVEAARAGEAGRGFAVVASEVRGLAQRSSDAALEIKNLIGDSSVQVERGVDLVGKAGSALENILQRVSHISELISGIATGAQEQSTGLGEINTGMNQLDQVTQQNAAMVEQATAAGQLLNTDAQTLAELVARFQTAQIDPAAADPASPKDSPAPSSWGEKADVEWDTTDVVEAEAPRVTDWSDFDDVKETGS</sequence>
<comment type="subcellular location">
    <subcellularLocation>
        <location evidence="1">Membrane</location>
    </subcellularLocation>
</comment>
<dbReference type="Gene3D" id="1.10.287.950">
    <property type="entry name" value="Methyl-accepting chemotaxis protein"/>
    <property type="match status" value="1"/>
</dbReference>
<keyword evidence="2" id="KW-0145">Chemotaxis</keyword>
<dbReference type="FunFam" id="1.10.287.950:FF:000001">
    <property type="entry name" value="Methyl-accepting chemotaxis sensory transducer"/>
    <property type="match status" value="1"/>
</dbReference>
<feature type="domain" description="Methyl-accepting transducer" evidence="7">
    <location>
        <begin position="618"/>
        <end position="847"/>
    </location>
</feature>
<dbReference type="PROSITE" id="PS50111">
    <property type="entry name" value="CHEMOTAXIS_TRANSDUC_2"/>
    <property type="match status" value="1"/>
</dbReference>
<dbReference type="InterPro" id="IPR004089">
    <property type="entry name" value="MCPsignal_dom"/>
</dbReference>